<dbReference type="Ensembl" id="ENSPMRT00000022118.1">
    <property type="protein sequence ID" value="ENSPMRP00000020833.1"/>
    <property type="gene ID" value="ENSPMRG00000013533.1"/>
</dbReference>
<dbReference type="Proteomes" id="UP000472272">
    <property type="component" value="Chromosome 2"/>
</dbReference>
<keyword evidence="1" id="KW-1133">Transmembrane helix</keyword>
<protein>
    <submittedName>
        <fullName evidence="2">Uncharacterized protein</fullName>
    </submittedName>
</protein>
<accession>A0A670J8P9</accession>
<keyword evidence="3" id="KW-1185">Reference proteome</keyword>
<feature type="transmembrane region" description="Helical" evidence="1">
    <location>
        <begin position="32"/>
        <end position="51"/>
    </location>
</feature>
<dbReference type="AlphaFoldDB" id="A0A670J8P9"/>
<reference evidence="2" key="2">
    <citation type="submission" date="2025-08" db="UniProtKB">
        <authorList>
            <consortium name="Ensembl"/>
        </authorList>
    </citation>
    <scope>IDENTIFICATION</scope>
</reference>
<keyword evidence="1" id="KW-0812">Transmembrane</keyword>
<evidence type="ECO:0000313" key="3">
    <source>
        <dbReference type="Proteomes" id="UP000472272"/>
    </source>
</evidence>
<reference evidence="2 3" key="1">
    <citation type="journal article" date="2019" name="Proc. Natl. Acad. Sci. U.S.A.">
        <title>Regulatory changes in pterin and carotenoid genes underlie balanced color polymorphisms in the wall lizard.</title>
        <authorList>
            <person name="Andrade P."/>
            <person name="Pinho C."/>
            <person name="Perez I de Lanuza G."/>
            <person name="Afonso S."/>
            <person name="Brejcha J."/>
            <person name="Rubin C.J."/>
            <person name="Wallerman O."/>
            <person name="Pereira P."/>
            <person name="Sabatino S.J."/>
            <person name="Bellati A."/>
            <person name="Pellitteri-Rosa D."/>
            <person name="Bosakova Z."/>
            <person name="Bunikis I."/>
            <person name="Carretero M.A."/>
            <person name="Feiner N."/>
            <person name="Marsik P."/>
            <person name="Pauperio F."/>
            <person name="Salvi D."/>
            <person name="Soler L."/>
            <person name="While G.M."/>
            <person name="Uller T."/>
            <person name="Font E."/>
            <person name="Andersson L."/>
            <person name="Carneiro M."/>
        </authorList>
    </citation>
    <scope>NUCLEOTIDE SEQUENCE</scope>
</reference>
<keyword evidence="1" id="KW-0472">Membrane</keyword>
<organism evidence="2 3">
    <name type="scientific">Podarcis muralis</name>
    <name type="common">Wall lizard</name>
    <name type="synonym">Lacerta muralis</name>
    <dbReference type="NCBI Taxonomy" id="64176"/>
    <lineage>
        <taxon>Eukaryota</taxon>
        <taxon>Metazoa</taxon>
        <taxon>Chordata</taxon>
        <taxon>Craniata</taxon>
        <taxon>Vertebrata</taxon>
        <taxon>Euteleostomi</taxon>
        <taxon>Lepidosauria</taxon>
        <taxon>Squamata</taxon>
        <taxon>Bifurcata</taxon>
        <taxon>Unidentata</taxon>
        <taxon>Episquamata</taxon>
        <taxon>Laterata</taxon>
        <taxon>Lacertibaenia</taxon>
        <taxon>Lacertidae</taxon>
        <taxon>Podarcis</taxon>
    </lineage>
</organism>
<evidence type="ECO:0000256" key="1">
    <source>
        <dbReference type="SAM" id="Phobius"/>
    </source>
</evidence>
<reference evidence="2" key="3">
    <citation type="submission" date="2025-09" db="UniProtKB">
        <authorList>
            <consortium name="Ensembl"/>
        </authorList>
    </citation>
    <scope>IDENTIFICATION</scope>
</reference>
<proteinExistence type="predicted"/>
<name>A0A670J8P9_PODMU</name>
<sequence length="120" mass="13843">MGPPAADAPPEHDFCSYPEANLKAIQRTPMLSYLYCTQYCWLAIFNLYVCLAKNLSLKQLFVTWLSKYLEGGGISAVHNSLSGESQLKHPWQMAIYPLLKNLQRRRVRRLFRDSNFLCSQ</sequence>
<evidence type="ECO:0000313" key="2">
    <source>
        <dbReference type="Ensembl" id="ENSPMRP00000020833.1"/>
    </source>
</evidence>